<organism evidence="1 2">
    <name type="scientific">Oesophagostomum dentatum</name>
    <name type="common">Nodular worm</name>
    <dbReference type="NCBI Taxonomy" id="61180"/>
    <lineage>
        <taxon>Eukaryota</taxon>
        <taxon>Metazoa</taxon>
        <taxon>Ecdysozoa</taxon>
        <taxon>Nematoda</taxon>
        <taxon>Chromadorea</taxon>
        <taxon>Rhabditida</taxon>
        <taxon>Rhabditina</taxon>
        <taxon>Rhabditomorpha</taxon>
        <taxon>Strongyloidea</taxon>
        <taxon>Strongylidae</taxon>
        <taxon>Oesophagostomum</taxon>
    </lineage>
</organism>
<name>A0A0B1T5R4_OESDE</name>
<evidence type="ECO:0000313" key="1">
    <source>
        <dbReference type="EMBL" id="KHJ91491.1"/>
    </source>
</evidence>
<accession>A0A0B1T5R4</accession>
<dbReference type="EMBL" id="KN552020">
    <property type="protein sequence ID" value="KHJ91491.1"/>
    <property type="molecule type" value="Genomic_DNA"/>
</dbReference>
<reference evidence="1 2" key="1">
    <citation type="submission" date="2014-03" db="EMBL/GenBank/DDBJ databases">
        <title>Draft genome of the hookworm Oesophagostomum dentatum.</title>
        <authorList>
            <person name="Mitreva M."/>
        </authorList>
    </citation>
    <scope>NUCLEOTIDE SEQUENCE [LARGE SCALE GENOMIC DNA]</scope>
    <source>
        <strain evidence="1 2">OD-Hann</strain>
    </source>
</reference>
<sequence>MLYRVMADQGHRRGQDYFENRMGVNETGATEVLCLKKRAPHIYYALEKLYPDQLDFLCEERRLQDCDSELTAIKMFLKRRNQHLSAEHKEILDYARRVSYCSRTGRL</sequence>
<dbReference type="AlphaFoldDB" id="A0A0B1T5R4"/>
<gene>
    <name evidence="1" type="ORF">OESDEN_08646</name>
</gene>
<dbReference type="Proteomes" id="UP000053660">
    <property type="component" value="Unassembled WGS sequence"/>
</dbReference>
<dbReference type="OrthoDB" id="5818831at2759"/>
<evidence type="ECO:0000313" key="2">
    <source>
        <dbReference type="Proteomes" id="UP000053660"/>
    </source>
</evidence>
<keyword evidence="2" id="KW-1185">Reference proteome</keyword>
<protein>
    <submittedName>
        <fullName evidence="1">Uncharacterized protein</fullName>
    </submittedName>
</protein>
<proteinExistence type="predicted"/>